<dbReference type="GO" id="GO:0008168">
    <property type="term" value="F:methyltransferase activity"/>
    <property type="evidence" value="ECO:0007669"/>
    <property type="project" value="UniProtKB-KW"/>
</dbReference>
<keyword evidence="10" id="KW-1185">Reference proteome</keyword>
<dbReference type="InterPro" id="IPR012327">
    <property type="entry name" value="MeTrfase_D12"/>
</dbReference>
<accession>A0ABT1EHS7</accession>
<dbReference type="InterPro" id="IPR002295">
    <property type="entry name" value="N4/N6-MTase_EcoPI_Mod-like"/>
</dbReference>
<evidence type="ECO:0000256" key="2">
    <source>
        <dbReference type="ARBA" id="ARBA00011900"/>
    </source>
</evidence>
<dbReference type="Gene3D" id="3.40.50.150">
    <property type="entry name" value="Vaccinia Virus protein VP39"/>
    <property type="match status" value="3"/>
</dbReference>
<dbReference type="Pfam" id="PF02086">
    <property type="entry name" value="MethyltransfD12"/>
    <property type="match status" value="1"/>
</dbReference>
<sequence length="967" mass="110903">MLEFNQIQTLQYMGSKSRLLDSICTPIVSDKEVGTVVDLFAGTGSVGYALKKYKNIISNDLEPYSHIINSSILNGCMFTYTQQQSFLSDVSYYYKKSSEMLAEILSMESMYLQDSYDNYASYADFVEATPSVFDNETKKEFYGELKKLVDMVIPGQEKQSVPFPCLFLTYYANAYFGINQCCQIDAIRAAIMNLEDNEQIKFLLTALMSAMSSVASTTTHFAQFLKVKSATTYKNLAQKRSRNIINEFVRVIDSYRAEGLANNNKKDFKCYNLDFLECLESISLNKSVLVYADPPYFKEHYSRYYHVLNTLCLYDYPQLAINSQRNAYSVGRYRQDRNVSDFGKKAAALGAFERLISKCAVNKTKLIISYSDNSIVPIDALAELVGNYYQYRIVKVGLNHSKQGRVSESNMKVEEYLFICMNTANKDEIIDNAINRLKGMKPIVDNPGGFIHNYMARKPYNVVASLIECFTNPGETVYDPMFGSGTTIIEASKLSRLAIGTDINPVAYRLCRVSLKSWDLKRLKETLSEFELQVQEACGSLYKYQADNIEQIIERCHFDSINGKMIPTKYWYKTFDGKKFSGRKSEMASNDFISHYFEYEKKKLKVLENHPLIPNSRIAIKEGATIFDYFCLRNLYALDKIMLLLYEFKNKKMYGYDVIELVVSSAINLIKLSDKKASSQMPYWLPKKDATSRNAVFIIQKKISAVYNGLVFLRDNCKVSLSEDVNSSTESIRIYNRPAQVLLDDELPTNCIDLVLTDPPYTDQVPYLEYSQLWNDILQNSDYLKLDDELVVSDAPSRNKDDNDFYNVYQLVVERTAKALKNGAYYIMFYHSFDLKSWRKIISLMRKASLQYCDQIPVAAPRKSFKTIMSPKSTLDGNYILIFKKATNNIDKQYTGTIDDAVSLATECASSIIRTRENVTSQDLYDYGMLKNAIEEGYLECLSKKYSTFIDVIKGKFEFENGYWRES</sequence>
<dbReference type="PROSITE" id="PS00092">
    <property type="entry name" value="N6_MTASE"/>
    <property type="match status" value="1"/>
</dbReference>
<evidence type="ECO:0000259" key="8">
    <source>
        <dbReference type="Pfam" id="PF01555"/>
    </source>
</evidence>
<keyword evidence="4" id="KW-0808">Transferase</keyword>
<dbReference type="EC" id="2.1.1.72" evidence="2"/>
<protein>
    <recommendedName>
        <fullName evidence="2">site-specific DNA-methyltransferase (adenine-specific)</fullName>
        <ecNumber evidence="2">2.1.1.72</ecNumber>
    </recommendedName>
</protein>
<comment type="similarity">
    <text evidence="1">Belongs to the N(4)/N(6)-methyltransferase family.</text>
</comment>
<dbReference type="InterPro" id="IPR002052">
    <property type="entry name" value="DNA_methylase_N6_adenine_CS"/>
</dbReference>
<dbReference type="GO" id="GO:0032259">
    <property type="term" value="P:methylation"/>
    <property type="evidence" value="ECO:0007669"/>
    <property type="project" value="UniProtKB-KW"/>
</dbReference>
<evidence type="ECO:0000313" key="10">
    <source>
        <dbReference type="Proteomes" id="UP001523565"/>
    </source>
</evidence>
<dbReference type="SUPFAM" id="SSF53335">
    <property type="entry name" value="S-adenosyl-L-methionine-dependent methyltransferases"/>
    <property type="match status" value="3"/>
</dbReference>
<evidence type="ECO:0000256" key="5">
    <source>
        <dbReference type="ARBA" id="ARBA00022691"/>
    </source>
</evidence>
<evidence type="ECO:0000256" key="3">
    <source>
        <dbReference type="ARBA" id="ARBA00022603"/>
    </source>
</evidence>
<keyword evidence="5" id="KW-0949">S-adenosyl-L-methionine</keyword>
<evidence type="ECO:0000256" key="7">
    <source>
        <dbReference type="ARBA" id="ARBA00047942"/>
    </source>
</evidence>
<feature type="domain" description="DNA methylase N-4/N-6" evidence="8">
    <location>
        <begin position="363"/>
        <end position="509"/>
    </location>
</feature>
<dbReference type="EMBL" id="JAMZFV010000011">
    <property type="protein sequence ID" value="MCP1110255.1"/>
    <property type="molecule type" value="Genomic_DNA"/>
</dbReference>
<organism evidence="9 10">
    <name type="scientific">Ohessyouella blattaphilus</name>
    <dbReference type="NCBI Taxonomy" id="2949333"/>
    <lineage>
        <taxon>Bacteria</taxon>
        <taxon>Bacillati</taxon>
        <taxon>Bacillota</taxon>
        <taxon>Clostridia</taxon>
        <taxon>Lachnospirales</taxon>
        <taxon>Lachnospiraceae</taxon>
        <taxon>Ohessyouella</taxon>
    </lineage>
</organism>
<evidence type="ECO:0000313" key="9">
    <source>
        <dbReference type="EMBL" id="MCP1110255.1"/>
    </source>
</evidence>
<dbReference type="PRINTS" id="PR00506">
    <property type="entry name" value="D21N6MTFRASE"/>
</dbReference>
<dbReference type="InterPro" id="IPR002941">
    <property type="entry name" value="DNA_methylase_N4/N6"/>
</dbReference>
<keyword evidence="6" id="KW-0680">Restriction system</keyword>
<proteinExistence type="inferred from homology"/>
<evidence type="ECO:0000256" key="6">
    <source>
        <dbReference type="ARBA" id="ARBA00022747"/>
    </source>
</evidence>
<dbReference type="Pfam" id="PF01555">
    <property type="entry name" value="N6_N4_Mtase"/>
    <property type="match status" value="1"/>
</dbReference>
<dbReference type="RefSeq" id="WP_262069136.1">
    <property type="nucleotide sequence ID" value="NZ_JAMXOC010000011.1"/>
</dbReference>
<name>A0ABT1EHS7_9FIRM</name>
<evidence type="ECO:0000256" key="4">
    <source>
        <dbReference type="ARBA" id="ARBA00022679"/>
    </source>
</evidence>
<dbReference type="Proteomes" id="UP001523565">
    <property type="component" value="Unassembled WGS sequence"/>
</dbReference>
<keyword evidence="3 9" id="KW-0489">Methyltransferase</keyword>
<evidence type="ECO:0000256" key="1">
    <source>
        <dbReference type="ARBA" id="ARBA00006594"/>
    </source>
</evidence>
<comment type="catalytic activity">
    <reaction evidence="7">
        <text>a 2'-deoxyadenosine in DNA + S-adenosyl-L-methionine = an N(6)-methyl-2'-deoxyadenosine in DNA + S-adenosyl-L-homocysteine + H(+)</text>
        <dbReference type="Rhea" id="RHEA:15197"/>
        <dbReference type="Rhea" id="RHEA-COMP:12418"/>
        <dbReference type="Rhea" id="RHEA-COMP:12419"/>
        <dbReference type="ChEBI" id="CHEBI:15378"/>
        <dbReference type="ChEBI" id="CHEBI:57856"/>
        <dbReference type="ChEBI" id="CHEBI:59789"/>
        <dbReference type="ChEBI" id="CHEBI:90615"/>
        <dbReference type="ChEBI" id="CHEBI:90616"/>
        <dbReference type="EC" id="2.1.1.72"/>
    </reaction>
</comment>
<reference evidence="9 10" key="1">
    <citation type="journal article" date="2022" name="Genome Biol. Evol.">
        <title>Host diet, physiology and behaviors set the stage for Lachnospiraceae cladogenesis.</title>
        <authorList>
            <person name="Vera-Ponce De Leon A."/>
            <person name="Schneider M."/>
            <person name="Jahnes B.C."/>
            <person name="Sadowski V."/>
            <person name="Camuy-Velez L.A."/>
            <person name="Duan J."/>
            <person name="Sabree Z.L."/>
        </authorList>
    </citation>
    <scope>NUCLEOTIDE SEQUENCE [LARGE SCALE GENOMIC DNA]</scope>
    <source>
        <strain evidence="9 10">PAL227</strain>
    </source>
</reference>
<gene>
    <name evidence="9" type="ORF">NK118_08325</name>
</gene>
<comment type="caution">
    <text evidence="9">The sequence shown here is derived from an EMBL/GenBank/DDBJ whole genome shotgun (WGS) entry which is preliminary data.</text>
</comment>
<dbReference type="InterPro" id="IPR029063">
    <property type="entry name" value="SAM-dependent_MTases_sf"/>
</dbReference>